<accession>A0A8T9SNX4</accession>
<dbReference type="RefSeq" id="WP_245090829.1">
    <property type="nucleotide sequence ID" value="NZ_CP095053.1"/>
</dbReference>
<protein>
    <submittedName>
        <fullName evidence="2">Uncharacterized protein</fullName>
    </submittedName>
</protein>
<reference evidence="2 3" key="1">
    <citation type="submission" date="2022-04" db="EMBL/GenBank/DDBJ databases">
        <title>Hymenobacter sp. isolated from the air.</title>
        <authorList>
            <person name="Won M."/>
            <person name="Lee C.-M."/>
            <person name="Woen H.-Y."/>
            <person name="Kwon S.-W."/>
        </authorList>
    </citation>
    <scope>NUCLEOTIDE SEQUENCE [LARGE SCALE GENOMIC DNA]</scope>
    <source>
        <strain evidence="3">5413 J-13</strain>
    </source>
</reference>
<keyword evidence="1" id="KW-0812">Transmembrane</keyword>
<dbReference type="EMBL" id="CP095053">
    <property type="protein sequence ID" value="UOR03752.1"/>
    <property type="molecule type" value="Genomic_DNA"/>
</dbReference>
<gene>
    <name evidence="2" type="ORF">MUN82_12425</name>
</gene>
<evidence type="ECO:0000256" key="1">
    <source>
        <dbReference type="SAM" id="Phobius"/>
    </source>
</evidence>
<organism evidence="2 3">
    <name type="scientific">Hymenobacter aerilatus</name>
    <dbReference type="NCBI Taxonomy" id="2932251"/>
    <lineage>
        <taxon>Bacteria</taxon>
        <taxon>Pseudomonadati</taxon>
        <taxon>Bacteroidota</taxon>
        <taxon>Cytophagia</taxon>
        <taxon>Cytophagales</taxon>
        <taxon>Hymenobacteraceae</taxon>
        <taxon>Hymenobacter</taxon>
    </lineage>
</organism>
<feature type="transmembrane region" description="Helical" evidence="1">
    <location>
        <begin position="35"/>
        <end position="55"/>
    </location>
</feature>
<evidence type="ECO:0000313" key="2">
    <source>
        <dbReference type="EMBL" id="UOR03752.1"/>
    </source>
</evidence>
<name>A0A8T9SNX4_9BACT</name>
<dbReference type="KEGG" id="haei:MUN82_12425"/>
<keyword evidence="1" id="KW-1133">Transmembrane helix</keyword>
<evidence type="ECO:0000313" key="3">
    <source>
        <dbReference type="Proteomes" id="UP000829925"/>
    </source>
</evidence>
<keyword evidence="1" id="KW-0472">Membrane</keyword>
<sequence>MDYVACQPLQKYYFLIHMHRNEALPPAPTRLQDRALVLAFVLSLALALFELLYFYPQPTSTHLPPFAVLFNPLATAAHDTLSAPTEGMRTAVEPSI</sequence>
<dbReference type="Proteomes" id="UP000829925">
    <property type="component" value="Chromosome"/>
</dbReference>
<dbReference type="AlphaFoldDB" id="A0A8T9SNX4"/>
<keyword evidence="3" id="KW-1185">Reference proteome</keyword>
<proteinExistence type="predicted"/>